<dbReference type="PANTHER" id="PTHR47209:SF1">
    <property type="entry name" value="OS06G0639500 PROTEIN"/>
    <property type="match status" value="1"/>
</dbReference>
<dbReference type="InterPro" id="IPR011009">
    <property type="entry name" value="Kinase-like_dom_sf"/>
</dbReference>
<evidence type="ECO:0000256" key="1">
    <source>
        <dbReference type="SAM" id="Phobius"/>
    </source>
</evidence>
<dbReference type="PROSITE" id="PS50011">
    <property type="entry name" value="PROTEIN_KINASE_DOM"/>
    <property type="match status" value="1"/>
</dbReference>
<keyword evidence="1" id="KW-0472">Membrane</keyword>
<dbReference type="Gene3D" id="1.10.510.10">
    <property type="entry name" value="Transferase(Phosphotransferase) domain 1"/>
    <property type="match status" value="1"/>
</dbReference>
<feature type="domain" description="Protein kinase" evidence="2">
    <location>
        <begin position="44"/>
        <end position="309"/>
    </location>
</feature>
<dbReference type="AlphaFoldDB" id="A0AAV0JYR8"/>
<proteinExistence type="predicted"/>
<dbReference type="Proteomes" id="UP001154282">
    <property type="component" value="Unassembled WGS sequence"/>
</dbReference>
<dbReference type="EMBL" id="CAMGYJ010000005">
    <property type="protein sequence ID" value="CAI0415145.1"/>
    <property type="molecule type" value="Genomic_DNA"/>
</dbReference>
<evidence type="ECO:0000313" key="4">
    <source>
        <dbReference type="Proteomes" id="UP001154282"/>
    </source>
</evidence>
<accession>A0AAV0JYR8</accession>
<dbReference type="InterPro" id="IPR001245">
    <property type="entry name" value="Ser-Thr/Tyr_kinase_cat_dom"/>
</dbReference>
<dbReference type="Pfam" id="PF07714">
    <property type="entry name" value="PK_Tyr_Ser-Thr"/>
    <property type="match status" value="1"/>
</dbReference>
<protein>
    <recommendedName>
        <fullName evidence="2">Protein kinase domain-containing protein</fullName>
    </recommendedName>
</protein>
<comment type="caution">
    <text evidence="3">The sequence shown here is derived from an EMBL/GenBank/DDBJ whole genome shotgun (WGS) entry which is preliminary data.</text>
</comment>
<dbReference type="InterPro" id="IPR000719">
    <property type="entry name" value="Prot_kinase_dom"/>
</dbReference>
<dbReference type="Gene3D" id="3.30.200.20">
    <property type="entry name" value="Phosphorylase Kinase, domain 1"/>
    <property type="match status" value="1"/>
</dbReference>
<keyword evidence="4" id="KW-1185">Reference proteome</keyword>
<evidence type="ECO:0000259" key="2">
    <source>
        <dbReference type="PROSITE" id="PS50011"/>
    </source>
</evidence>
<sequence length="633" mass="70378">MAGKVVPAQPVSFEYELYEGDPDHLRTVVVSSSRSTPWIEPGSLKLRQRIGRGPFGDVWLATLHQSGEDYDQYHEIAVKMLYPVKEHHMRTLLDNFNDLFQKHEGLQGVASLHGISVLNGKICLVMRFYEGSVGDKLAFRKGGTLPLRDVLRYGMHLAHGITELHAKDVLVLNVKPSNFLIDENDEAVLGDMGIPYMLLGIPSSSSDMCRRLGTPNYMAPEQWQPEVRGPLSLETDSWGFGCSIVEMLTGVQPWSGKSVEEIYDLVVKKHKKPTIPEGLPPPVENVLRGCFEYDFRNRPLMTDILHVFRRIKPSCSSRNAVHGDDGWTGLESIIISGDSSSGTGYKDWSISKDHLQIGDIVRSRKPGYSCKPENMKVPEGTVVGTEQDGFMLVRVHGIHDPLRVPSSALERVSFGFAAGDWVRLKEGEMNHHSSVGILHSISRDGSVSVGFIGLDTFWKGNSSQLQMAESYFVGQFVRLKANVLSPKFEWLRGTTSGAWATGKIRWILPNGCLVVKFPGRLAFGREEKAMCHADPAEVETVSFSNCHGIVRKYQHLEDFHWAVRPLLVALGLFTAMKFGFCIGRRSKAKKGECRVIVGNPQNGEGPSSVNVRSSSNSKWLPRQVTHILSGSSR</sequence>
<keyword evidence="1" id="KW-0812">Transmembrane</keyword>
<dbReference type="CDD" id="cd14014">
    <property type="entry name" value="STKc_PknB_like"/>
    <property type="match status" value="1"/>
</dbReference>
<dbReference type="InterPro" id="IPR053293">
    <property type="entry name" value="OCM_Kinase"/>
</dbReference>
<dbReference type="SUPFAM" id="SSF56112">
    <property type="entry name" value="Protein kinase-like (PK-like)"/>
    <property type="match status" value="1"/>
</dbReference>
<organism evidence="3 4">
    <name type="scientific">Linum tenue</name>
    <dbReference type="NCBI Taxonomy" id="586396"/>
    <lineage>
        <taxon>Eukaryota</taxon>
        <taxon>Viridiplantae</taxon>
        <taxon>Streptophyta</taxon>
        <taxon>Embryophyta</taxon>
        <taxon>Tracheophyta</taxon>
        <taxon>Spermatophyta</taxon>
        <taxon>Magnoliopsida</taxon>
        <taxon>eudicotyledons</taxon>
        <taxon>Gunneridae</taxon>
        <taxon>Pentapetalae</taxon>
        <taxon>rosids</taxon>
        <taxon>fabids</taxon>
        <taxon>Malpighiales</taxon>
        <taxon>Linaceae</taxon>
        <taxon>Linum</taxon>
    </lineage>
</organism>
<dbReference type="GO" id="GO:0005524">
    <property type="term" value="F:ATP binding"/>
    <property type="evidence" value="ECO:0007669"/>
    <property type="project" value="InterPro"/>
</dbReference>
<feature type="transmembrane region" description="Helical" evidence="1">
    <location>
        <begin position="561"/>
        <end position="580"/>
    </location>
</feature>
<dbReference type="GO" id="GO:0004672">
    <property type="term" value="F:protein kinase activity"/>
    <property type="evidence" value="ECO:0007669"/>
    <property type="project" value="InterPro"/>
</dbReference>
<name>A0AAV0JYR8_9ROSI</name>
<evidence type="ECO:0000313" key="3">
    <source>
        <dbReference type="EMBL" id="CAI0415145.1"/>
    </source>
</evidence>
<keyword evidence="1" id="KW-1133">Transmembrane helix</keyword>
<gene>
    <name evidence="3" type="ORF">LITE_LOCUS16525</name>
</gene>
<dbReference type="PANTHER" id="PTHR47209">
    <property type="entry name" value="OS06G0639500 PROTEIN"/>
    <property type="match status" value="1"/>
</dbReference>
<reference evidence="3" key="1">
    <citation type="submission" date="2022-08" db="EMBL/GenBank/DDBJ databases">
        <authorList>
            <person name="Gutierrez-Valencia J."/>
        </authorList>
    </citation>
    <scope>NUCLEOTIDE SEQUENCE</scope>
</reference>